<keyword evidence="2" id="KW-1185">Reference proteome</keyword>
<protein>
    <submittedName>
        <fullName evidence="1">Uncharacterized protein</fullName>
    </submittedName>
</protein>
<gene>
    <name evidence="1" type="ORF">PG994_006614</name>
</gene>
<evidence type="ECO:0000313" key="2">
    <source>
        <dbReference type="Proteomes" id="UP001480595"/>
    </source>
</evidence>
<sequence>MVLVDSENLTDDTTRQYWTSITIKPDVSLMKVFHAKWQETLGLVQDAEGFIFTFGFHPLTKSLLEHSARAGGNAMAIPASDGPLFVVPINPIWSSPSDDERIFAAVDSMVTELRQIGKERGLLHRYIFTNYGFENDDIIGGNGAKSFLRLQQVSARYDPDGIFQKGVPGGFKLSSKNL</sequence>
<dbReference type="Proteomes" id="UP001480595">
    <property type="component" value="Unassembled WGS sequence"/>
</dbReference>
<dbReference type="EMBL" id="JAQQWL010000006">
    <property type="protein sequence ID" value="KAK8069998.1"/>
    <property type="molecule type" value="Genomic_DNA"/>
</dbReference>
<dbReference type="GeneID" id="92091086"/>
<name>A0ABR1VFM7_9PEZI</name>
<evidence type="ECO:0000313" key="1">
    <source>
        <dbReference type="EMBL" id="KAK8069998.1"/>
    </source>
</evidence>
<comment type="caution">
    <text evidence="1">The sequence shown here is derived from an EMBL/GenBank/DDBJ whole genome shotgun (WGS) entry which is preliminary data.</text>
</comment>
<accession>A0ABR1VFM7</accession>
<organism evidence="1 2">
    <name type="scientific">Apiospora phragmitis</name>
    <dbReference type="NCBI Taxonomy" id="2905665"/>
    <lineage>
        <taxon>Eukaryota</taxon>
        <taxon>Fungi</taxon>
        <taxon>Dikarya</taxon>
        <taxon>Ascomycota</taxon>
        <taxon>Pezizomycotina</taxon>
        <taxon>Sordariomycetes</taxon>
        <taxon>Xylariomycetidae</taxon>
        <taxon>Amphisphaeriales</taxon>
        <taxon>Apiosporaceae</taxon>
        <taxon>Apiospora</taxon>
    </lineage>
</organism>
<reference evidence="1 2" key="1">
    <citation type="submission" date="2023-01" db="EMBL/GenBank/DDBJ databases">
        <title>Analysis of 21 Apiospora genomes using comparative genomics revels a genus with tremendous synthesis potential of carbohydrate active enzymes and secondary metabolites.</title>
        <authorList>
            <person name="Sorensen T."/>
        </authorList>
    </citation>
    <scope>NUCLEOTIDE SEQUENCE [LARGE SCALE GENOMIC DNA]</scope>
    <source>
        <strain evidence="1 2">CBS 135458</strain>
    </source>
</reference>
<dbReference type="RefSeq" id="XP_066717292.1">
    <property type="nucleotide sequence ID" value="XM_066858023.1"/>
</dbReference>
<proteinExistence type="predicted"/>